<evidence type="ECO:0000313" key="2">
    <source>
        <dbReference type="EMBL" id="PSN72229.1"/>
    </source>
</evidence>
<reference evidence="2 3" key="1">
    <citation type="journal article" date="2018" name="Front. Microbiol.">
        <title>Genome-Wide Analysis of Corynespora cassiicola Leaf Fall Disease Putative Effectors.</title>
        <authorList>
            <person name="Lopez D."/>
            <person name="Ribeiro S."/>
            <person name="Label P."/>
            <person name="Fumanal B."/>
            <person name="Venisse J.S."/>
            <person name="Kohler A."/>
            <person name="de Oliveira R.R."/>
            <person name="Labutti K."/>
            <person name="Lipzen A."/>
            <person name="Lail K."/>
            <person name="Bauer D."/>
            <person name="Ohm R.A."/>
            <person name="Barry K.W."/>
            <person name="Spatafora J."/>
            <person name="Grigoriev I.V."/>
            <person name="Martin F.M."/>
            <person name="Pujade-Renaud V."/>
        </authorList>
    </citation>
    <scope>NUCLEOTIDE SEQUENCE [LARGE SCALE GENOMIC DNA]</scope>
    <source>
        <strain evidence="2 3">Philippines</strain>
    </source>
</reference>
<keyword evidence="3" id="KW-1185">Reference proteome</keyword>
<dbReference type="Proteomes" id="UP000240883">
    <property type="component" value="Unassembled WGS sequence"/>
</dbReference>
<protein>
    <submittedName>
        <fullName evidence="2">Uncharacterized protein</fullName>
    </submittedName>
</protein>
<dbReference type="AlphaFoldDB" id="A0A2T2P3L9"/>
<evidence type="ECO:0000313" key="3">
    <source>
        <dbReference type="Proteomes" id="UP000240883"/>
    </source>
</evidence>
<gene>
    <name evidence="2" type="ORF">BS50DRAFT_569765</name>
</gene>
<accession>A0A2T2P3L9</accession>
<feature type="region of interest" description="Disordered" evidence="1">
    <location>
        <begin position="66"/>
        <end position="123"/>
    </location>
</feature>
<proteinExistence type="predicted"/>
<name>A0A2T2P3L9_CORCC</name>
<evidence type="ECO:0000256" key="1">
    <source>
        <dbReference type="SAM" id="MobiDB-lite"/>
    </source>
</evidence>
<sequence>MAKRWMRVASAKGVSVGGLGSWTGGRVRTEGFKDGVAAKVPPRHGILAMDGSNGDTRGCSQEAVLARRTEGGQTVSRRRAAVGRGGSRDVVEAGCGPGSWLLPNGQRPSRVGAKPKGMTSWRS</sequence>
<organism evidence="2 3">
    <name type="scientific">Corynespora cassiicola Philippines</name>
    <dbReference type="NCBI Taxonomy" id="1448308"/>
    <lineage>
        <taxon>Eukaryota</taxon>
        <taxon>Fungi</taxon>
        <taxon>Dikarya</taxon>
        <taxon>Ascomycota</taxon>
        <taxon>Pezizomycotina</taxon>
        <taxon>Dothideomycetes</taxon>
        <taxon>Pleosporomycetidae</taxon>
        <taxon>Pleosporales</taxon>
        <taxon>Corynesporascaceae</taxon>
        <taxon>Corynespora</taxon>
    </lineage>
</organism>
<dbReference type="EMBL" id="KZ678130">
    <property type="protein sequence ID" value="PSN72229.1"/>
    <property type="molecule type" value="Genomic_DNA"/>
</dbReference>